<gene>
    <name evidence="1" type="ORF">QWZ16_10640</name>
</gene>
<dbReference type="EMBL" id="JAUFQC010000001">
    <property type="protein sequence ID" value="MDN3610158.1"/>
    <property type="molecule type" value="Genomic_DNA"/>
</dbReference>
<evidence type="ECO:0000313" key="1">
    <source>
        <dbReference type="EMBL" id="MDN3610158.1"/>
    </source>
</evidence>
<dbReference type="RefSeq" id="WP_290311844.1">
    <property type="nucleotide sequence ID" value="NZ_JAUFQC010000001.1"/>
</dbReference>
<sequence>MFSDDWQFKKTGIAVVKWLENKGNTSPWCKWELGHRFKSKKG</sequence>
<evidence type="ECO:0000313" key="2">
    <source>
        <dbReference type="Proteomes" id="UP001238540"/>
    </source>
</evidence>
<organism evidence="1 2">
    <name type="scientific">Vibrio ostreicida</name>
    <dbReference type="NCBI Taxonomy" id="526588"/>
    <lineage>
        <taxon>Bacteria</taxon>
        <taxon>Pseudomonadati</taxon>
        <taxon>Pseudomonadota</taxon>
        <taxon>Gammaproteobacteria</taxon>
        <taxon>Vibrionales</taxon>
        <taxon>Vibrionaceae</taxon>
        <taxon>Vibrio</taxon>
    </lineage>
</organism>
<accession>A0ABT8BT65</accession>
<proteinExistence type="predicted"/>
<dbReference type="Proteomes" id="UP001238540">
    <property type="component" value="Unassembled WGS sequence"/>
</dbReference>
<keyword evidence="2" id="KW-1185">Reference proteome</keyword>
<name>A0ABT8BT65_9VIBR</name>
<reference evidence="2" key="1">
    <citation type="journal article" date="2019" name="Int. J. Syst. Evol. Microbiol.">
        <title>The Global Catalogue of Microorganisms (GCM) 10K type strain sequencing project: providing services to taxonomists for standard genome sequencing and annotation.</title>
        <authorList>
            <consortium name="The Broad Institute Genomics Platform"/>
            <consortium name="The Broad Institute Genome Sequencing Center for Infectious Disease"/>
            <person name="Wu L."/>
            <person name="Ma J."/>
        </authorList>
    </citation>
    <scope>NUCLEOTIDE SEQUENCE [LARGE SCALE GENOMIC DNA]</scope>
    <source>
        <strain evidence="2">CECT 7398</strain>
    </source>
</reference>
<comment type="caution">
    <text evidence="1">The sequence shown here is derived from an EMBL/GenBank/DDBJ whole genome shotgun (WGS) entry which is preliminary data.</text>
</comment>
<protein>
    <submittedName>
        <fullName evidence="1">Uncharacterized protein</fullName>
    </submittedName>
</protein>